<dbReference type="AlphaFoldDB" id="A0AAD6ZCH7"/>
<protein>
    <submittedName>
        <fullName evidence="2">Uncharacterized protein</fullName>
    </submittedName>
</protein>
<organism evidence="2 3">
    <name type="scientific">Mycena albidolilacea</name>
    <dbReference type="NCBI Taxonomy" id="1033008"/>
    <lineage>
        <taxon>Eukaryota</taxon>
        <taxon>Fungi</taxon>
        <taxon>Dikarya</taxon>
        <taxon>Basidiomycota</taxon>
        <taxon>Agaricomycotina</taxon>
        <taxon>Agaricomycetes</taxon>
        <taxon>Agaricomycetidae</taxon>
        <taxon>Agaricales</taxon>
        <taxon>Marasmiineae</taxon>
        <taxon>Mycenaceae</taxon>
        <taxon>Mycena</taxon>
    </lineage>
</organism>
<evidence type="ECO:0000256" key="1">
    <source>
        <dbReference type="SAM" id="MobiDB-lite"/>
    </source>
</evidence>
<feature type="non-terminal residue" evidence="2">
    <location>
        <position position="1"/>
    </location>
</feature>
<sequence length="186" mass="20765">LVNGMPLAITKHILKAQKEFINDSKSSMIGRDSLMAPRDQGGIGLFDFEARNEALLLLKAASLAESDTEKRSHWASLALHRLSKTIVKSLSVDEEAKTNLMVQKIKVSQRGPPALHKKMVKCLKKYGLSFETVHPSTELQRAMPLWHHPGEDPRKRQQNNGQKAKCLRRNHTALTHPGLSGLGLHE</sequence>
<accession>A0AAD6ZCH7</accession>
<name>A0AAD6ZCH7_9AGAR</name>
<dbReference type="Proteomes" id="UP001218218">
    <property type="component" value="Unassembled WGS sequence"/>
</dbReference>
<feature type="region of interest" description="Disordered" evidence="1">
    <location>
        <begin position="146"/>
        <end position="186"/>
    </location>
</feature>
<reference evidence="2" key="1">
    <citation type="submission" date="2023-03" db="EMBL/GenBank/DDBJ databases">
        <title>Massive genome expansion in bonnet fungi (Mycena s.s.) driven by repeated elements and novel gene families across ecological guilds.</title>
        <authorList>
            <consortium name="Lawrence Berkeley National Laboratory"/>
            <person name="Harder C.B."/>
            <person name="Miyauchi S."/>
            <person name="Viragh M."/>
            <person name="Kuo A."/>
            <person name="Thoen E."/>
            <person name="Andreopoulos B."/>
            <person name="Lu D."/>
            <person name="Skrede I."/>
            <person name="Drula E."/>
            <person name="Henrissat B."/>
            <person name="Morin E."/>
            <person name="Kohler A."/>
            <person name="Barry K."/>
            <person name="LaButti K."/>
            <person name="Morin E."/>
            <person name="Salamov A."/>
            <person name="Lipzen A."/>
            <person name="Mereny Z."/>
            <person name="Hegedus B."/>
            <person name="Baldrian P."/>
            <person name="Stursova M."/>
            <person name="Weitz H."/>
            <person name="Taylor A."/>
            <person name="Grigoriev I.V."/>
            <person name="Nagy L.G."/>
            <person name="Martin F."/>
            <person name="Kauserud H."/>
        </authorList>
    </citation>
    <scope>NUCLEOTIDE SEQUENCE</scope>
    <source>
        <strain evidence="2">CBHHK002</strain>
    </source>
</reference>
<comment type="caution">
    <text evidence="2">The sequence shown here is derived from an EMBL/GenBank/DDBJ whole genome shotgun (WGS) entry which is preliminary data.</text>
</comment>
<evidence type="ECO:0000313" key="3">
    <source>
        <dbReference type="Proteomes" id="UP001218218"/>
    </source>
</evidence>
<gene>
    <name evidence="2" type="ORF">DFH08DRAFT_715916</name>
</gene>
<proteinExistence type="predicted"/>
<evidence type="ECO:0000313" key="2">
    <source>
        <dbReference type="EMBL" id="KAJ7315094.1"/>
    </source>
</evidence>
<keyword evidence="3" id="KW-1185">Reference proteome</keyword>
<dbReference type="EMBL" id="JARIHO010000063">
    <property type="protein sequence ID" value="KAJ7315094.1"/>
    <property type="molecule type" value="Genomic_DNA"/>
</dbReference>